<gene>
    <name evidence="2" type="ORF">CRENBAI_005483</name>
</gene>
<feature type="region of interest" description="Disordered" evidence="1">
    <location>
        <begin position="33"/>
        <end position="110"/>
    </location>
</feature>
<evidence type="ECO:0000256" key="1">
    <source>
        <dbReference type="SAM" id="MobiDB-lite"/>
    </source>
</evidence>
<proteinExistence type="predicted"/>
<protein>
    <submittedName>
        <fullName evidence="2">Uncharacterized protein</fullName>
    </submittedName>
</protein>
<sequence>MENPCGTPMTHPHPKALHDWKCDGVGGGRCPGMGRECLGGKCSPREPAPWLTPIDTPFADFQQSLETQAHPPGPENQQKTGTKTPSCPPGTAQTPIPSPDTQSPAQRSHE</sequence>
<evidence type="ECO:0000313" key="2">
    <source>
        <dbReference type="EMBL" id="KAK5617006.1"/>
    </source>
</evidence>
<evidence type="ECO:0000313" key="3">
    <source>
        <dbReference type="Proteomes" id="UP001311232"/>
    </source>
</evidence>
<reference evidence="2 3" key="1">
    <citation type="submission" date="2021-06" db="EMBL/GenBank/DDBJ databases">
        <authorList>
            <person name="Palmer J.M."/>
        </authorList>
    </citation>
    <scope>NUCLEOTIDE SEQUENCE [LARGE SCALE GENOMIC DNA]</scope>
    <source>
        <strain evidence="2 3">MEX-2019</strain>
        <tissue evidence="2">Muscle</tissue>
    </source>
</reference>
<name>A0AAV9S6S8_9TELE</name>
<dbReference type="AlphaFoldDB" id="A0AAV9S6S8"/>
<accession>A0AAV9S6S8</accession>
<dbReference type="EMBL" id="JAHHUM010000867">
    <property type="protein sequence ID" value="KAK5617006.1"/>
    <property type="molecule type" value="Genomic_DNA"/>
</dbReference>
<keyword evidence="3" id="KW-1185">Reference proteome</keyword>
<organism evidence="2 3">
    <name type="scientific">Crenichthys baileyi</name>
    <name type="common">White River springfish</name>
    <dbReference type="NCBI Taxonomy" id="28760"/>
    <lineage>
        <taxon>Eukaryota</taxon>
        <taxon>Metazoa</taxon>
        <taxon>Chordata</taxon>
        <taxon>Craniata</taxon>
        <taxon>Vertebrata</taxon>
        <taxon>Euteleostomi</taxon>
        <taxon>Actinopterygii</taxon>
        <taxon>Neopterygii</taxon>
        <taxon>Teleostei</taxon>
        <taxon>Neoteleostei</taxon>
        <taxon>Acanthomorphata</taxon>
        <taxon>Ovalentaria</taxon>
        <taxon>Atherinomorphae</taxon>
        <taxon>Cyprinodontiformes</taxon>
        <taxon>Goodeidae</taxon>
        <taxon>Crenichthys</taxon>
    </lineage>
</organism>
<feature type="compositionally biased region" description="Polar residues" evidence="1">
    <location>
        <begin position="75"/>
        <end position="110"/>
    </location>
</feature>
<comment type="caution">
    <text evidence="2">The sequence shown here is derived from an EMBL/GenBank/DDBJ whole genome shotgun (WGS) entry which is preliminary data.</text>
</comment>
<dbReference type="Proteomes" id="UP001311232">
    <property type="component" value="Unassembled WGS sequence"/>
</dbReference>